<evidence type="ECO:0000256" key="1">
    <source>
        <dbReference type="ARBA" id="ARBA00004761"/>
    </source>
</evidence>
<keyword evidence="4" id="KW-0456">Lyase</keyword>
<name>A0A1H1B5N6_9MICC</name>
<keyword evidence="7" id="KW-1185">Reference proteome</keyword>
<dbReference type="Gene3D" id="3.20.20.70">
    <property type="entry name" value="Aldolase class I"/>
    <property type="match status" value="1"/>
</dbReference>
<keyword evidence="5" id="KW-0119">Carbohydrate metabolism</keyword>
<reference evidence="6 7" key="1">
    <citation type="submission" date="2016-10" db="EMBL/GenBank/DDBJ databases">
        <authorList>
            <person name="de Groot N.N."/>
        </authorList>
    </citation>
    <scope>NUCLEOTIDE SEQUENCE [LARGE SCALE GENOMIC DNA]</scope>
    <source>
        <strain evidence="6 7">DSM 20117</strain>
    </source>
</reference>
<proteinExistence type="inferred from homology"/>
<accession>A0A1H1B5N6</accession>
<evidence type="ECO:0000313" key="7">
    <source>
        <dbReference type="Proteomes" id="UP000181917"/>
    </source>
</evidence>
<evidence type="ECO:0000256" key="3">
    <source>
        <dbReference type="ARBA" id="ARBA00011233"/>
    </source>
</evidence>
<dbReference type="RefSeq" id="WP_236777513.1">
    <property type="nucleotide sequence ID" value="NZ_CP018863.1"/>
</dbReference>
<dbReference type="EMBL" id="FNKH01000002">
    <property type="protein sequence ID" value="SDQ47237.1"/>
    <property type="molecule type" value="Genomic_DNA"/>
</dbReference>
<evidence type="ECO:0000256" key="5">
    <source>
        <dbReference type="ARBA" id="ARBA00023277"/>
    </source>
</evidence>
<dbReference type="SUPFAM" id="SSF51569">
    <property type="entry name" value="Aldolase"/>
    <property type="match status" value="1"/>
</dbReference>
<dbReference type="STRING" id="37928.SAMN04489742_1253"/>
<dbReference type="PANTHER" id="PTHR30246">
    <property type="entry name" value="2-KETO-3-DEOXY-6-PHOSPHOGLUCONATE ALDOLASE"/>
    <property type="match status" value="1"/>
</dbReference>
<dbReference type="Proteomes" id="UP000181917">
    <property type="component" value="Unassembled WGS sequence"/>
</dbReference>
<evidence type="ECO:0000313" key="6">
    <source>
        <dbReference type="EMBL" id="SDQ47237.1"/>
    </source>
</evidence>
<dbReference type="GO" id="GO:0016829">
    <property type="term" value="F:lyase activity"/>
    <property type="evidence" value="ECO:0007669"/>
    <property type="project" value="UniProtKB-KW"/>
</dbReference>
<organism evidence="6 7">
    <name type="scientific">Crystallibacter crystallopoietes</name>
    <dbReference type="NCBI Taxonomy" id="37928"/>
    <lineage>
        <taxon>Bacteria</taxon>
        <taxon>Bacillati</taxon>
        <taxon>Actinomycetota</taxon>
        <taxon>Actinomycetes</taxon>
        <taxon>Micrococcales</taxon>
        <taxon>Micrococcaceae</taxon>
        <taxon>Crystallibacter</taxon>
    </lineage>
</organism>
<dbReference type="AlphaFoldDB" id="A0A1H1B5N6"/>
<dbReference type="CDD" id="cd00452">
    <property type="entry name" value="KDPG_aldolase"/>
    <property type="match status" value="1"/>
</dbReference>
<dbReference type="PANTHER" id="PTHR30246:SF1">
    <property type="entry name" value="2-DEHYDRO-3-DEOXY-6-PHOSPHOGALACTONATE ALDOLASE-RELATED"/>
    <property type="match status" value="1"/>
</dbReference>
<gene>
    <name evidence="6" type="ORF">SAMN04489742_1253</name>
</gene>
<comment type="subunit">
    <text evidence="3">Homotrimer.</text>
</comment>
<dbReference type="Pfam" id="PF01081">
    <property type="entry name" value="Aldolase"/>
    <property type="match status" value="1"/>
</dbReference>
<comment type="similarity">
    <text evidence="2">Belongs to the KHG/KDPG aldolase family.</text>
</comment>
<sequence>MMMQPTPLKPNDLVAGLSEARLLAVIRGNDADASIAAALALVEEGVKYLEIAITTPDAQRVIETVCEHAGPEAVIGAGTVLTVDDVAAVLGAGARFILTPSLAPSIAEAAERGVPVIAGAFTPSECYRGMELGASAIKLFPASAGGPEYLKAVRDPFPDIPFIAIGGVGQAEAVEYWRRGALAVGVGGPLVGDAASGGDLAELRSRARAYLQLAADSRG</sequence>
<dbReference type="PROSITE" id="PS00160">
    <property type="entry name" value="ALDOLASE_KDPG_KHG_2"/>
    <property type="match status" value="1"/>
</dbReference>
<evidence type="ECO:0000256" key="4">
    <source>
        <dbReference type="ARBA" id="ARBA00023239"/>
    </source>
</evidence>
<dbReference type="InterPro" id="IPR000887">
    <property type="entry name" value="Aldlse_KDPG_KHG"/>
</dbReference>
<dbReference type="InterPro" id="IPR013785">
    <property type="entry name" value="Aldolase_TIM"/>
</dbReference>
<protein>
    <submittedName>
        <fullName evidence="6">2-keto-3-deoxy-phosphogluconate aldolase</fullName>
    </submittedName>
</protein>
<comment type="pathway">
    <text evidence="1">Carbohydrate acid metabolism.</text>
</comment>
<dbReference type="InterPro" id="IPR031338">
    <property type="entry name" value="KDPG/KHG_AS_2"/>
</dbReference>
<evidence type="ECO:0000256" key="2">
    <source>
        <dbReference type="ARBA" id="ARBA00006906"/>
    </source>
</evidence>